<feature type="transmembrane region" description="Helical" evidence="1">
    <location>
        <begin position="67"/>
        <end position="85"/>
    </location>
</feature>
<name>A0A7W4YVX8_9HYPH</name>
<dbReference type="RefSeq" id="WP_183447134.1">
    <property type="nucleotide sequence ID" value="NZ_JACHWB010000001.1"/>
</dbReference>
<gene>
    <name evidence="2" type="ORF">FHR70_000699</name>
</gene>
<organism evidence="2 3">
    <name type="scientific">Microvirga lupini</name>
    <dbReference type="NCBI Taxonomy" id="420324"/>
    <lineage>
        <taxon>Bacteria</taxon>
        <taxon>Pseudomonadati</taxon>
        <taxon>Pseudomonadota</taxon>
        <taxon>Alphaproteobacteria</taxon>
        <taxon>Hyphomicrobiales</taxon>
        <taxon>Methylobacteriaceae</taxon>
        <taxon>Microvirga</taxon>
    </lineage>
</organism>
<dbReference type="EMBL" id="JACHWB010000001">
    <property type="protein sequence ID" value="MBB3017659.1"/>
    <property type="molecule type" value="Genomic_DNA"/>
</dbReference>
<accession>A0A7W4YVX8</accession>
<feature type="transmembrane region" description="Helical" evidence="1">
    <location>
        <begin position="33"/>
        <end position="55"/>
    </location>
</feature>
<keyword evidence="3" id="KW-1185">Reference proteome</keyword>
<proteinExistence type="predicted"/>
<keyword evidence="1" id="KW-1133">Transmembrane helix</keyword>
<reference evidence="2 3" key="1">
    <citation type="submission" date="2020-08" db="EMBL/GenBank/DDBJ databases">
        <title>The Agave Microbiome: Exploring the role of microbial communities in plant adaptations to desert environments.</title>
        <authorList>
            <person name="Partida-Martinez L.P."/>
        </authorList>
    </citation>
    <scope>NUCLEOTIDE SEQUENCE [LARGE SCALE GENOMIC DNA]</scope>
    <source>
        <strain evidence="2 3">AT3.9</strain>
    </source>
</reference>
<evidence type="ECO:0000313" key="3">
    <source>
        <dbReference type="Proteomes" id="UP000532010"/>
    </source>
</evidence>
<evidence type="ECO:0000256" key="1">
    <source>
        <dbReference type="SAM" id="Phobius"/>
    </source>
</evidence>
<evidence type="ECO:0000313" key="2">
    <source>
        <dbReference type="EMBL" id="MBB3017659.1"/>
    </source>
</evidence>
<keyword evidence="1" id="KW-0812">Transmembrane</keyword>
<comment type="caution">
    <text evidence="2">The sequence shown here is derived from an EMBL/GenBank/DDBJ whole genome shotgun (WGS) entry which is preliminary data.</text>
</comment>
<sequence length="99" mass="10947">MSLVLWFLLLVVQNAAFTWVSRARNSGSYGYHAIAAVFSNGIWFVSQFLLIGMVVRPGMQLSDAYHLGAVYIAGTVTGSVLMHWVSVRWLEQGKRKVGG</sequence>
<dbReference type="AlphaFoldDB" id="A0A7W4YVX8"/>
<keyword evidence="1" id="KW-0472">Membrane</keyword>
<protein>
    <submittedName>
        <fullName evidence="2">Uncharacterized protein</fullName>
    </submittedName>
</protein>
<dbReference type="Proteomes" id="UP000532010">
    <property type="component" value="Unassembled WGS sequence"/>
</dbReference>